<proteinExistence type="inferred from homology"/>
<keyword evidence="6" id="KW-0050">Antiport</keyword>
<dbReference type="GO" id="GO:0015297">
    <property type="term" value="F:antiporter activity"/>
    <property type="evidence" value="ECO:0007669"/>
    <property type="project" value="UniProtKB-KW"/>
</dbReference>
<comment type="similarity">
    <text evidence="3">Belongs to the multi antimicrobial extrusion (MATE) (TC 2.A.66.1) family.</text>
</comment>
<keyword evidence="8 13" id="KW-0812">Transmembrane</keyword>
<dbReference type="GO" id="GO:0005886">
    <property type="term" value="C:plasma membrane"/>
    <property type="evidence" value="ECO:0007669"/>
    <property type="project" value="UniProtKB-SubCell"/>
</dbReference>
<comment type="subcellular location">
    <subcellularLocation>
        <location evidence="2">Cell membrane</location>
        <topology evidence="2">Multi-pass membrane protein</topology>
    </subcellularLocation>
</comment>
<feature type="transmembrane region" description="Helical" evidence="13">
    <location>
        <begin position="162"/>
        <end position="181"/>
    </location>
</feature>
<dbReference type="EMBL" id="WNXH01000003">
    <property type="protein sequence ID" value="MYN69139.1"/>
    <property type="molecule type" value="Genomic_DNA"/>
</dbReference>
<evidence type="ECO:0000256" key="9">
    <source>
        <dbReference type="ARBA" id="ARBA00022989"/>
    </source>
</evidence>
<sequence length="439" mass="46964">MKEKHLGIEIIRLAFPATVENIFQTLVGFVDTLLIAQLGLVAVTAVGLANTILNVYLAVFMAIGVGGTALIARSLGAGHHEKARQYARQTQATSIAFGILFGLVSIVFGRWMLQAMGASGKALEDAQVFFFWVGGFSLLHASMTGLGTILRATGDTVTPMKVGIITNVTNLVLDYFLIFGIGSWNGLGIFGTALGTIFARLLGCYLLSREVQKTDLALELTSNGVLSDYRELVSLTIPAALERLVMRLGQVVYFSLIVALGTTVYASHMIAGNIESFTYMPAYGLATAVAVLIGQALGRGDIPMIRRLAFLSSAYGLVIMSLLGIVLFVGAPIFAQLFTKDLEAIHQVVIALKIDAFNQPGLAVSLIMAGALQGLGDTKSPLYSTAIGMWGLRVVGVIVLGQILGLGIAGVWLSILIDLFLRAIFLTWRFMVKTRKLAE</sequence>
<dbReference type="InterPro" id="IPR050222">
    <property type="entry name" value="MATE_MdtK"/>
</dbReference>
<evidence type="ECO:0000313" key="15">
    <source>
        <dbReference type="Proteomes" id="UP000483765"/>
    </source>
</evidence>
<dbReference type="Pfam" id="PF01554">
    <property type="entry name" value="MatE"/>
    <property type="match status" value="2"/>
</dbReference>
<evidence type="ECO:0000256" key="7">
    <source>
        <dbReference type="ARBA" id="ARBA00022475"/>
    </source>
</evidence>
<evidence type="ECO:0000256" key="5">
    <source>
        <dbReference type="ARBA" id="ARBA00022448"/>
    </source>
</evidence>
<comment type="caution">
    <text evidence="14">The sequence shown here is derived from an EMBL/GenBank/DDBJ whole genome shotgun (WGS) entry which is preliminary data.</text>
</comment>
<evidence type="ECO:0000256" key="3">
    <source>
        <dbReference type="ARBA" id="ARBA00010199"/>
    </source>
</evidence>
<reference evidence="14 15" key="1">
    <citation type="submission" date="2019-11" db="EMBL/GenBank/DDBJ databases">
        <title>Divergent Streptococcus suis from cattle.</title>
        <authorList>
            <person name="Williamson C."/>
        </authorList>
    </citation>
    <scope>NUCLEOTIDE SEQUENCE [LARGE SCALE GENOMIC DNA]</scope>
    <source>
        <strain evidence="14 15">10-36905</strain>
    </source>
</reference>
<feature type="transmembrane region" description="Helical" evidence="13">
    <location>
        <begin position="129"/>
        <end position="150"/>
    </location>
</feature>
<dbReference type="CDD" id="cd13137">
    <property type="entry name" value="MATE_NorM_like"/>
    <property type="match status" value="1"/>
</dbReference>
<feature type="transmembrane region" description="Helical" evidence="13">
    <location>
        <begin position="187"/>
        <end position="207"/>
    </location>
</feature>
<dbReference type="PIRSF" id="PIRSF006603">
    <property type="entry name" value="DinF"/>
    <property type="match status" value="1"/>
</dbReference>
<keyword evidence="11 13" id="KW-0472">Membrane</keyword>
<evidence type="ECO:0000256" key="1">
    <source>
        <dbReference type="ARBA" id="ARBA00003408"/>
    </source>
</evidence>
<keyword evidence="7" id="KW-1003">Cell membrane</keyword>
<evidence type="ECO:0000256" key="12">
    <source>
        <dbReference type="ARBA" id="ARBA00031636"/>
    </source>
</evidence>
<evidence type="ECO:0000256" key="11">
    <source>
        <dbReference type="ARBA" id="ARBA00023136"/>
    </source>
</evidence>
<keyword evidence="10" id="KW-0406">Ion transport</keyword>
<dbReference type="GO" id="GO:0042910">
    <property type="term" value="F:xenobiotic transmembrane transporter activity"/>
    <property type="evidence" value="ECO:0007669"/>
    <property type="project" value="InterPro"/>
</dbReference>
<evidence type="ECO:0000256" key="6">
    <source>
        <dbReference type="ARBA" id="ARBA00022449"/>
    </source>
</evidence>
<evidence type="ECO:0000313" key="14">
    <source>
        <dbReference type="EMBL" id="MYN69139.1"/>
    </source>
</evidence>
<dbReference type="NCBIfam" id="TIGR00797">
    <property type="entry name" value="matE"/>
    <property type="match status" value="1"/>
</dbReference>
<dbReference type="PANTHER" id="PTHR43298:SF2">
    <property type="entry name" value="FMN_FAD EXPORTER YEEO-RELATED"/>
    <property type="match status" value="1"/>
</dbReference>
<dbReference type="GO" id="GO:0006811">
    <property type="term" value="P:monoatomic ion transport"/>
    <property type="evidence" value="ECO:0007669"/>
    <property type="project" value="UniProtKB-KW"/>
</dbReference>
<feature type="transmembrane region" description="Helical" evidence="13">
    <location>
        <begin position="309"/>
        <end position="337"/>
    </location>
</feature>
<protein>
    <recommendedName>
        <fullName evidence="4">Probable multidrug resistance protein NorM</fullName>
    </recommendedName>
    <alternativeName>
        <fullName evidence="12">Multidrug-efflux transporter</fullName>
    </alternativeName>
</protein>
<keyword evidence="5" id="KW-0813">Transport</keyword>
<feature type="transmembrane region" description="Helical" evidence="13">
    <location>
        <begin position="21"/>
        <end position="46"/>
    </location>
</feature>
<dbReference type="InterPro" id="IPR002528">
    <property type="entry name" value="MATE_fam"/>
</dbReference>
<evidence type="ECO:0000256" key="2">
    <source>
        <dbReference type="ARBA" id="ARBA00004651"/>
    </source>
</evidence>
<evidence type="ECO:0000256" key="10">
    <source>
        <dbReference type="ARBA" id="ARBA00023065"/>
    </source>
</evidence>
<feature type="transmembrane region" description="Helical" evidence="13">
    <location>
        <begin position="251"/>
        <end position="271"/>
    </location>
</feature>
<dbReference type="RefSeq" id="WP_160863786.1">
    <property type="nucleotide sequence ID" value="NZ_WNXH01000003.1"/>
</dbReference>
<dbReference type="InterPro" id="IPR048279">
    <property type="entry name" value="MdtK-like"/>
</dbReference>
<evidence type="ECO:0000256" key="13">
    <source>
        <dbReference type="SAM" id="Phobius"/>
    </source>
</evidence>
<name>A0A6L8MVQ3_STRSU</name>
<dbReference type="AlphaFoldDB" id="A0A6L8MVQ3"/>
<feature type="transmembrane region" description="Helical" evidence="13">
    <location>
        <begin position="52"/>
        <end position="72"/>
    </location>
</feature>
<accession>A0A6L8MVQ3</accession>
<dbReference type="Proteomes" id="UP000483765">
    <property type="component" value="Unassembled WGS sequence"/>
</dbReference>
<dbReference type="PANTHER" id="PTHR43298">
    <property type="entry name" value="MULTIDRUG RESISTANCE PROTEIN NORM-RELATED"/>
    <property type="match status" value="1"/>
</dbReference>
<feature type="transmembrane region" description="Helical" evidence="13">
    <location>
        <begin position="277"/>
        <end position="297"/>
    </location>
</feature>
<organism evidence="14 15">
    <name type="scientific">Streptococcus suis</name>
    <dbReference type="NCBI Taxonomy" id="1307"/>
    <lineage>
        <taxon>Bacteria</taxon>
        <taxon>Bacillati</taxon>
        <taxon>Bacillota</taxon>
        <taxon>Bacilli</taxon>
        <taxon>Lactobacillales</taxon>
        <taxon>Streptococcaceae</taxon>
        <taxon>Streptococcus</taxon>
    </lineage>
</organism>
<gene>
    <name evidence="14" type="ORF">GLP18_02660</name>
</gene>
<comment type="function">
    <text evidence="1">Multidrug efflux pump.</text>
</comment>
<evidence type="ECO:0000256" key="8">
    <source>
        <dbReference type="ARBA" id="ARBA00022692"/>
    </source>
</evidence>
<keyword evidence="9 13" id="KW-1133">Transmembrane helix</keyword>
<evidence type="ECO:0000256" key="4">
    <source>
        <dbReference type="ARBA" id="ARBA00020268"/>
    </source>
</evidence>
<feature type="transmembrane region" description="Helical" evidence="13">
    <location>
        <begin position="92"/>
        <end position="113"/>
    </location>
</feature>